<dbReference type="InterPro" id="IPR038740">
    <property type="entry name" value="BioF2-like_GNAT_dom"/>
</dbReference>
<dbReference type="PANTHER" id="PTHR36174">
    <property type="entry name" value="LIPID II:GLYCINE GLYCYLTRANSFERASE"/>
    <property type="match status" value="1"/>
</dbReference>
<dbReference type="SUPFAM" id="SSF55729">
    <property type="entry name" value="Acyl-CoA N-acyltransferases (Nat)"/>
    <property type="match status" value="1"/>
</dbReference>
<organism evidence="2 3">
    <name type="scientific">Priestia megaterium</name>
    <name type="common">Bacillus megaterium</name>
    <dbReference type="NCBI Taxonomy" id="1404"/>
    <lineage>
        <taxon>Bacteria</taxon>
        <taxon>Bacillati</taxon>
        <taxon>Bacillota</taxon>
        <taxon>Bacilli</taxon>
        <taxon>Bacillales</taxon>
        <taxon>Bacillaceae</taxon>
        <taxon>Priestia</taxon>
    </lineage>
</organism>
<name>A0A6H1PA15_PRIMG</name>
<dbReference type="EMBL" id="CP051128">
    <property type="protein sequence ID" value="QIZ10383.1"/>
    <property type="molecule type" value="Genomic_DNA"/>
</dbReference>
<evidence type="ECO:0000259" key="1">
    <source>
        <dbReference type="Pfam" id="PF13480"/>
    </source>
</evidence>
<dbReference type="InterPro" id="IPR016181">
    <property type="entry name" value="Acyl_CoA_acyltransferase"/>
</dbReference>
<dbReference type="InterPro" id="IPR050644">
    <property type="entry name" value="PG_Glycine_Bridge_Synth"/>
</dbReference>
<reference evidence="2 3" key="2">
    <citation type="submission" date="2020-04" db="EMBL/GenBank/DDBJ databases">
        <authorList>
            <person name="Fomenkov A."/>
            <person name="Anton B.P."/>
            <person name="Roberts R.J."/>
        </authorList>
    </citation>
    <scope>NUCLEOTIDE SEQUENCE [LARGE SCALE GENOMIC DNA]</scope>
    <source>
        <strain evidence="2 3">S2</strain>
    </source>
</reference>
<evidence type="ECO:0000313" key="3">
    <source>
        <dbReference type="Proteomes" id="UP000501868"/>
    </source>
</evidence>
<gene>
    <name evidence="2" type="ORF">HFZ78_29780</name>
</gene>
<evidence type="ECO:0000313" key="2">
    <source>
        <dbReference type="EMBL" id="QIZ10383.1"/>
    </source>
</evidence>
<sequence>MVYKIFDLSEKESWHKFLKKTESKDVYFTPEYLEIYERNGEGKALLFIYKNGENFVYYPFLLRGLNDLSYADGVRRKYGDLYDITTPYGYGGPITNTKDESIKKQLYRQFEDSFSSFCFQKNIISEFVRFHPLIRNDLDYKDIEATLNRHTIYVDLSLDLEEIWANYDKKNRNRLRKAKANEYFTMVHRPLSELENFLDLYYKTMDKKNAYDYYYFQRDFFENNVELLRDHLELIEVMMEDKVVMSCFFMHYGDFIHYHLLGSDEEYLKYSPNNSLIHYVVEWAKFKGKKVLHLGGGYAGGNDTLYRFKKRFNKYGDLPFYIGKRIRNGEIYQELVSSLPVTESYFPLYRHPDLAMQNLLSKQ</sequence>
<dbReference type="PANTHER" id="PTHR36174:SF1">
    <property type="entry name" value="LIPID II:GLYCINE GLYCYLTRANSFERASE"/>
    <property type="match status" value="1"/>
</dbReference>
<dbReference type="Proteomes" id="UP000501868">
    <property type="component" value="Chromosome"/>
</dbReference>
<dbReference type="Pfam" id="PF13480">
    <property type="entry name" value="Acetyltransf_6"/>
    <property type="match status" value="1"/>
</dbReference>
<reference evidence="2 3" key="1">
    <citation type="submission" date="2020-04" db="EMBL/GenBank/DDBJ databases">
        <title>Genome-Wide Identification of 5-Methylcytosine Sites in Bacterial Genomes By High-Throughput Sequencing of MspJI Restriction Fragments.</title>
        <authorList>
            <person name="Wu V."/>
        </authorList>
    </citation>
    <scope>NUCLEOTIDE SEQUENCE [LARGE SCALE GENOMIC DNA]</scope>
    <source>
        <strain evidence="2 3">S2</strain>
    </source>
</reference>
<protein>
    <submittedName>
        <fullName evidence="2">GNAT family N-acetyltransferase</fullName>
    </submittedName>
</protein>
<feature type="domain" description="BioF2-like acetyltransferase" evidence="1">
    <location>
        <begin position="170"/>
        <end position="299"/>
    </location>
</feature>
<dbReference type="AlphaFoldDB" id="A0A6H1PA15"/>
<proteinExistence type="predicted"/>
<accession>A0A6H1PA15</accession>
<dbReference type="Gene3D" id="3.40.630.30">
    <property type="match status" value="1"/>
</dbReference>
<dbReference type="GO" id="GO:0016740">
    <property type="term" value="F:transferase activity"/>
    <property type="evidence" value="ECO:0007669"/>
    <property type="project" value="UniProtKB-KW"/>
</dbReference>
<keyword evidence="2" id="KW-0808">Transferase</keyword>